<dbReference type="EMBL" id="CP042437">
    <property type="protein sequence ID" value="QEC79442.1"/>
    <property type="molecule type" value="Genomic_DNA"/>
</dbReference>
<evidence type="ECO:0000313" key="1">
    <source>
        <dbReference type="EMBL" id="QEC79442.1"/>
    </source>
</evidence>
<evidence type="ECO:0008006" key="3">
    <source>
        <dbReference type="Google" id="ProtNLM"/>
    </source>
</evidence>
<dbReference type="KEGG" id="mgk:FSB76_27120"/>
<organism evidence="1 2">
    <name type="scientific">Mucilaginibacter ginsenosidivorax</name>
    <dbReference type="NCBI Taxonomy" id="862126"/>
    <lineage>
        <taxon>Bacteria</taxon>
        <taxon>Pseudomonadati</taxon>
        <taxon>Bacteroidota</taxon>
        <taxon>Sphingobacteriia</taxon>
        <taxon>Sphingobacteriales</taxon>
        <taxon>Sphingobacteriaceae</taxon>
        <taxon>Mucilaginibacter</taxon>
    </lineage>
</organism>
<keyword evidence="2" id="KW-1185">Reference proteome</keyword>
<accession>A0A5B8W965</accession>
<sequence length="100" mass="11271">MVIYDPEYLQQAHRASIFHKTQIEQSDICGCFYCLGIFYPDGILEWTDQENSAGETAWCPLCAMDAVIGSASGFPVTDRGFLIQMNAKWFSSDDDDETDE</sequence>
<protein>
    <recommendedName>
        <fullName evidence="3">Cytoplasmic protein</fullName>
    </recommendedName>
</protein>
<gene>
    <name evidence="1" type="ORF">FSB76_27120</name>
</gene>
<reference evidence="1 2" key="1">
    <citation type="journal article" date="2013" name="J. Microbiol.">
        <title>Mucilaginibacter ginsenosidivorax sp. nov., with ginsenoside converting activity isolated from sediment.</title>
        <authorList>
            <person name="Kim J.K."/>
            <person name="Choi T.E."/>
            <person name="Liu Q.M."/>
            <person name="Park H.Y."/>
            <person name="Yi T.H."/>
            <person name="Yoon M.H."/>
            <person name="Kim S.C."/>
            <person name="Im W.T."/>
        </authorList>
    </citation>
    <scope>NUCLEOTIDE SEQUENCE [LARGE SCALE GENOMIC DNA]</scope>
    <source>
        <strain evidence="1 2">KHI28</strain>
    </source>
</reference>
<proteinExistence type="predicted"/>
<dbReference type="Proteomes" id="UP000321362">
    <property type="component" value="Chromosome"/>
</dbReference>
<dbReference type="AlphaFoldDB" id="A0A5B8W965"/>
<evidence type="ECO:0000313" key="2">
    <source>
        <dbReference type="Proteomes" id="UP000321362"/>
    </source>
</evidence>
<name>A0A5B8W965_9SPHI</name>